<keyword evidence="4" id="KW-1185">Reference proteome</keyword>
<protein>
    <submittedName>
        <fullName evidence="3">Uncharacterized protein</fullName>
    </submittedName>
</protein>
<dbReference type="KEGG" id="hhk:HH1059_19030"/>
<accession>A0A0X8XAS8</accession>
<dbReference type="Gene3D" id="3.40.50.720">
    <property type="entry name" value="NAD(P)-binding Rossmann-like Domain"/>
    <property type="match status" value="1"/>
</dbReference>
<keyword evidence="2" id="KW-0560">Oxidoreductase</keyword>
<name>A0A0X8XAS8_HALHR</name>
<dbReference type="PRINTS" id="PR00081">
    <property type="entry name" value="GDHRDH"/>
</dbReference>
<dbReference type="RefSeq" id="WP_096409935.1">
    <property type="nucleotide sequence ID" value="NZ_AP017372.2"/>
</dbReference>
<evidence type="ECO:0000313" key="4">
    <source>
        <dbReference type="Proteomes" id="UP000218890"/>
    </source>
</evidence>
<dbReference type="InterPro" id="IPR036291">
    <property type="entry name" value="NAD(P)-bd_dom_sf"/>
</dbReference>
<organism evidence="3 4">
    <name type="scientific">Halorhodospira halochloris</name>
    <name type="common">Ectothiorhodospira halochloris</name>
    <dbReference type="NCBI Taxonomy" id="1052"/>
    <lineage>
        <taxon>Bacteria</taxon>
        <taxon>Pseudomonadati</taxon>
        <taxon>Pseudomonadota</taxon>
        <taxon>Gammaproteobacteria</taxon>
        <taxon>Chromatiales</taxon>
        <taxon>Ectothiorhodospiraceae</taxon>
        <taxon>Halorhodospira</taxon>
    </lineage>
</organism>
<dbReference type="PANTHER" id="PTHR44196:SF4">
    <property type="entry name" value="SHORT CHAIN DEHYDROGENASE"/>
    <property type="match status" value="1"/>
</dbReference>
<dbReference type="Pfam" id="PF00106">
    <property type="entry name" value="adh_short"/>
    <property type="match status" value="1"/>
</dbReference>
<dbReference type="Proteomes" id="UP000218890">
    <property type="component" value="Chromosome"/>
</dbReference>
<evidence type="ECO:0000256" key="1">
    <source>
        <dbReference type="ARBA" id="ARBA00006484"/>
    </source>
</evidence>
<sequence>MQHETRISADYNPATSVLRERVILVTGATGGIGSVVCRQLAASGASVVLLDKELKALEHLYDKIVEDGNPEPAIYPMNLEGATFDHFPEVAQRIQEGMGRLDGLLHAAATLGKPAPLELYDMESWYRTLQINLNAPFMLSRACIPLLRQSDQASVLFTSDHSGRNGAPYGGAYAVSNAGIEGLMRVLAAEMADTTNVCVNSIDPGVVATSLRAQAYPFENPFELTRPEQVAGAFVRLMGPDGRDFHGQSLTVEPCETATS</sequence>
<proteinExistence type="inferred from homology"/>
<dbReference type="InterPro" id="IPR002347">
    <property type="entry name" value="SDR_fam"/>
</dbReference>
<gene>
    <name evidence="3" type="ORF">HH1059_19030</name>
</gene>
<dbReference type="GO" id="GO:0016491">
    <property type="term" value="F:oxidoreductase activity"/>
    <property type="evidence" value="ECO:0007669"/>
    <property type="project" value="UniProtKB-KW"/>
</dbReference>
<evidence type="ECO:0000313" key="3">
    <source>
        <dbReference type="EMBL" id="BAU58591.1"/>
    </source>
</evidence>
<dbReference type="GO" id="GO:0016020">
    <property type="term" value="C:membrane"/>
    <property type="evidence" value="ECO:0007669"/>
    <property type="project" value="TreeGrafter"/>
</dbReference>
<dbReference type="OrthoDB" id="9790785at2"/>
<dbReference type="SUPFAM" id="SSF51735">
    <property type="entry name" value="NAD(P)-binding Rossmann-fold domains"/>
    <property type="match status" value="1"/>
</dbReference>
<reference evidence="3" key="1">
    <citation type="submission" date="2016-02" db="EMBL/GenBank/DDBJ databases">
        <title>Halorhodospira halochloris DSM-1059 complete genome, version 2.</title>
        <authorList>
            <person name="Tsukatani Y."/>
        </authorList>
    </citation>
    <scope>NUCLEOTIDE SEQUENCE</scope>
    <source>
        <strain evidence="3">DSM 1059</strain>
    </source>
</reference>
<dbReference type="AlphaFoldDB" id="A0A0X8XAS8"/>
<evidence type="ECO:0000256" key="2">
    <source>
        <dbReference type="ARBA" id="ARBA00023002"/>
    </source>
</evidence>
<comment type="similarity">
    <text evidence="1">Belongs to the short-chain dehydrogenases/reductases (SDR) family.</text>
</comment>
<dbReference type="EMBL" id="AP017372">
    <property type="protein sequence ID" value="BAU58591.1"/>
    <property type="molecule type" value="Genomic_DNA"/>
</dbReference>
<dbReference type="PANTHER" id="PTHR44196">
    <property type="entry name" value="DEHYDROGENASE/REDUCTASE SDR FAMILY MEMBER 7B"/>
    <property type="match status" value="1"/>
</dbReference>